<feature type="transmembrane region" description="Helical" evidence="5">
    <location>
        <begin position="165"/>
        <end position="182"/>
    </location>
</feature>
<dbReference type="InterPro" id="IPR013525">
    <property type="entry name" value="ABC2_TM"/>
</dbReference>
<dbReference type="KEGG" id="bsol:FSW04_09615"/>
<keyword evidence="2 5" id="KW-0812">Transmembrane</keyword>
<keyword evidence="8" id="KW-1185">Reference proteome</keyword>
<dbReference type="InterPro" id="IPR051784">
    <property type="entry name" value="Nod_factor_ABC_transporter"/>
</dbReference>
<evidence type="ECO:0000259" key="6">
    <source>
        <dbReference type="PROSITE" id="PS51012"/>
    </source>
</evidence>
<name>A0A5B8U451_9ACTN</name>
<organism evidence="7 8">
    <name type="scientific">Baekduia soli</name>
    <dbReference type="NCBI Taxonomy" id="496014"/>
    <lineage>
        <taxon>Bacteria</taxon>
        <taxon>Bacillati</taxon>
        <taxon>Actinomycetota</taxon>
        <taxon>Thermoleophilia</taxon>
        <taxon>Solirubrobacterales</taxon>
        <taxon>Baekduiaceae</taxon>
        <taxon>Baekduia</taxon>
    </lineage>
</organism>
<dbReference type="PANTHER" id="PTHR43229">
    <property type="entry name" value="NODULATION PROTEIN J"/>
    <property type="match status" value="1"/>
</dbReference>
<feature type="transmembrane region" description="Helical" evidence="5">
    <location>
        <begin position="97"/>
        <end position="120"/>
    </location>
</feature>
<accession>A0A5B8U451</accession>
<evidence type="ECO:0000256" key="2">
    <source>
        <dbReference type="ARBA" id="ARBA00022692"/>
    </source>
</evidence>
<keyword evidence="5" id="KW-1003">Cell membrane</keyword>
<keyword evidence="4 5" id="KW-0472">Membrane</keyword>
<dbReference type="OrthoDB" id="9778589at2"/>
<keyword evidence="3 5" id="KW-1133">Transmembrane helix</keyword>
<dbReference type="RefSeq" id="WP_146918666.1">
    <property type="nucleotide sequence ID" value="NZ_CP042430.1"/>
</dbReference>
<dbReference type="EMBL" id="CP042430">
    <property type="protein sequence ID" value="QEC47800.1"/>
    <property type="molecule type" value="Genomic_DNA"/>
</dbReference>
<feature type="transmembrane region" description="Helical" evidence="5">
    <location>
        <begin position="26"/>
        <end position="47"/>
    </location>
</feature>
<dbReference type="InterPro" id="IPR000412">
    <property type="entry name" value="ABC_2_transport"/>
</dbReference>
<evidence type="ECO:0000256" key="4">
    <source>
        <dbReference type="ARBA" id="ARBA00023136"/>
    </source>
</evidence>
<dbReference type="GO" id="GO:0140359">
    <property type="term" value="F:ABC-type transporter activity"/>
    <property type="evidence" value="ECO:0007669"/>
    <property type="project" value="InterPro"/>
</dbReference>
<dbReference type="AlphaFoldDB" id="A0A5B8U451"/>
<dbReference type="GO" id="GO:0043190">
    <property type="term" value="C:ATP-binding cassette (ABC) transporter complex"/>
    <property type="evidence" value="ECO:0007669"/>
    <property type="project" value="InterPro"/>
</dbReference>
<proteinExistence type="inferred from homology"/>
<reference evidence="7 8" key="1">
    <citation type="journal article" date="2018" name="J. Microbiol.">
        <title>Baekduia soli gen. nov., sp. nov., a novel bacterium isolated from the soil of Baekdu Mountain and proposal of a novel family name, Baekduiaceae fam. nov.</title>
        <authorList>
            <person name="An D.S."/>
            <person name="Siddiqi M.Z."/>
            <person name="Kim K.H."/>
            <person name="Yu H.S."/>
            <person name="Im W.T."/>
        </authorList>
    </citation>
    <scope>NUCLEOTIDE SEQUENCE [LARGE SCALE GENOMIC DNA]</scope>
    <source>
        <strain evidence="7 8">BR7-21</strain>
    </source>
</reference>
<dbReference type="PROSITE" id="PS51012">
    <property type="entry name" value="ABC_TM2"/>
    <property type="match status" value="1"/>
</dbReference>
<keyword evidence="5" id="KW-0813">Transport</keyword>
<evidence type="ECO:0000256" key="1">
    <source>
        <dbReference type="ARBA" id="ARBA00004141"/>
    </source>
</evidence>
<feature type="transmembrane region" description="Helical" evidence="5">
    <location>
        <begin position="53"/>
        <end position="77"/>
    </location>
</feature>
<dbReference type="PIRSF" id="PIRSF006648">
    <property type="entry name" value="DrrB"/>
    <property type="match status" value="1"/>
</dbReference>
<dbReference type="Pfam" id="PF01061">
    <property type="entry name" value="ABC2_membrane"/>
    <property type="match status" value="1"/>
</dbReference>
<protein>
    <recommendedName>
        <fullName evidence="5">Transport permease protein</fullName>
    </recommendedName>
</protein>
<sequence>MHDALTLAWHQYRLERRMFWRNPSAAFFNFLLPLLFLALFGAIFSGSQKDLNVIVPGIAGMSIMSTTFSALAMNLTFLREQGVLKRMRGTPLPEGSYLLGVFGNAVTNACIQLTIVVVAGKVFFSIDWPKDWIELVVYLFGGVVCLASLGVAWSHVIPNFDAAPAYTNIVFLPVIFISGVFYDVGNAPRFLRDIAQVLPLTHIIDGLSGAMVTGRSLADTWSGLIIVAVWAALGIVFAVRGFRWDARRSD</sequence>
<dbReference type="InterPro" id="IPR047817">
    <property type="entry name" value="ABC2_TM_bact-type"/>
</dbReference>
<evidence type="ECO:0000313" key="8">
    <source>
        <dbReference type="Proteomes" id="UP000321805"/>
    </source>
</evidence>
<evidence type="ECO:0000256" key="3">
    <source>
        <dbReference type="ARBA" id="ARBA00022989"/>
    </source>
</evidence>
<evidence type="ECO:0000256" key="5">
    <source>
        <dbReference type="RuleBase" id="RU361157"/>
    </source>
</evidence>
<comment type="subcellular location">
    <subcellularLocation>
        <location evidence="5">Cell membrane</location>
        <topology evidence="5">Multi-pass membrane protein</topology>
    </subcellularLocation>
    <subcellularLocation>
        <location evidence="1">Membrane</location>
        <topology evidence="1">Multi-pass membrane protein</topology>
    </subcellularLocation>
</comment>
<dbReference type="Proteomes" id="UP000321805">
    <property type="component" value="Chromosome"/>
</dbReference>
<feature type="transmembrane region" description="Helical" evidence="5">
    <location>
        <begin position="132"/>
        <end position="153"/>
    </location>
</feature>
<gene>
    <name evidence="7" type="ORF">FSW04_09615</name>
</gene>
<evidence type="ECO:0000313" key="7">
    <source>
        <dbReference type="EMBL" id="QEC47800.1"/>
    </source>
</evidence>
<feature type="transmembrane region" description="Helical" evidence="5">
    <location>
        <begin position="221"/>
        <end position="239"/>
    </location>
</feature>
<feature type="domain" description="ABC transmembrane type-2" evidence="6">
    <location>
        <begin position="20"/>
        <end position="245"/>
    </location>
</feature>
<comment type="similarity">
    <text evidence="5">Belongs to the ABC-2 integral membrane protein family.</text>
</comment>
<dbReference type="PANTHER" id="PTHR43229:SF2">
    <property type="entry name" value="NODULATION PROTEIN J"/>
    <property type="match status" value="1"/>
</dbReference>